<dbReference type="SUPFAM" id="SSF50104">
    <property type="entry name" value="Translation proteins SH3-like domain"/>
    <property type="match status" value="1"/>
</dbReference>
<evidence type="ECO:0000313" key="6">
    <source>
        <dbReference type="Proteomes" id="UP000011083"/>
    </source>
</evidence>
<dbReference type="Pfam" id="PF01929">
    <property type="entry name" value="Ribosomal_L14e"/>
    <property type="match status" value="1"/>
</dbReference>
<dbReference type="OrthoDB" id="1875589at2759"/>
<proteinExistence type="inferred from homology"/>
<evidence type="ECO:0000256" key="1">
    <source>
        <dbReference type="ARBA" id="ARBA00006592"/>
    </source>
</evidence>
<dbReference type="PANTHER" id="PTHR11127:SF2">
    <property type="entry name" value="LARGE RIBOSOMAL SUBUNIT PROTEIN EL14"/>
    <property type="match status" value="1"/>
</dbReference>
<keyword evidence="3" id="KW-0687">Ribonucleoprotein</keyword>
<organism evidence="5 6">
    <name type="scientific">Acanthamoeba castellanii (strain ATCC 30010 / Neff)</name>
    <dbReference type="NCBI Taxonomy" id="1257118"/>
    <lineage>
        <taxon>Eukaryota</taxon>
        <taxon>Amoebozoa</taxon>
        <taxon>Discosea</taxon>
        <taxon>Longamoebia</taxon>
        <taxon>Centramoebida</taxon>
        <taxon>Acanthamoebidae</taxon>
        <taxon>Acanthamoeba</taxon>
    </lineage>
</organism>
<reference evidence="5 6" key="1">
    <citation type="journal article" date="2013" name="Genome Biol.">
        <title>Genome of Acanthamoeba castellanii highlights extensive lateral gene transfer and early evolution of tyrosine kinase signaling.</title>
        <authorList>
            <person name="Clarke M."/>
            <person name="Lohan A.J."/>
            <person name="Liu B."/>
            <person name="Lagkouvardos I."/>
            <person name="Roy S."/>
            <person name="Zafar N."/>
            <person name="Bertelli C."/>
            <person name="Schilde C."/>
            <person name="Kianianmomeni A."/>
            <person name="Burglin T.R."/>
            <person name="Frech C."/>
            <person name="Turcotte B."/>
            <person name="Kopec K.O."/>
            <person name="Synnott J.M."/>
            <person name="Choo C."/>
            <person name="Paponov I."/>
            <person name="Finkler A."/>
            <person name="Soon Heng Tan C."/>
            <person name="Hutchins A.P."/>
            <person name="Weinmeier T."/>
            <person name="Rattei T."/>
            <person name="Chu J.S."/>
            <person name="Gimenez G."/>
            <person name="Irimia M."/>
            <person name="Rigden D.J."/>
            <person name="Fitzpatrick D.A."/>
            <person name="Lorenzo-Morales J."/>
            <person name="Bateman A."/>
            <person name="Chiu C.H."/>
            <person name="Tang P."/>
            <person name="Hegemann P."/>
            <person name="Fromm H."/>
            <person name="Raoult D."/>
            <person name="Greub G."/>
            <person name="Miranda-Saavedra D."/>
            <person name="Chen N."/>
            <person name="Nash P."/>
            <person name="Ginger M.L."/>
            <person name="Horn M."/>
            <person name="Schaap P."/>
            <person name="Caler L."/>
            <person name="Loftus B."/>
        </authorList>
    </citation>
    <scope>NUCLEOTIDE SEQUENCE [LARGE SCALE GENOMIC DNA]</scope>
    <source>
        <strain evidence="5 6">Neff</strain>
    </source>
</reference>
<dbReference type="STRING" id="1257118.L8H418"/>
<dbReference type="Gene3D" id="2.30.30.30">
    <property type="match status" value="2"/>
</dbReference>
<evidence type="ECO:0000256" key="3">
    <source>
        <dbReference type="ARBA" id="ARBA00023274"/>
    </source>
</evidence>
<evidence type="ECO:0000259" key="4">
    <source>
        <dbReference type="Pfam" id="PF01929"/>
    </source>
</evidence>
<dbReference type="GO" id="GO:0022625">
    <property type="term" value="C:cytosolic large ribosomal subunit"/>
    <property type="evidence" value="ECO:0007669"/>
    <property type="project" value="TreeGrafter"/>
</dbReference>
<accession>L8H418</accession>
<dbReference type="InterPro" id="IPR039660">
    <property type="entry name" value="Ribosomal_eL14"/>
</dbReference>
<dbReference type="VEuPathDB" id="AmoebaDB:ACA1_267270"/>
<dbReference type="AlphaFoldDB" id="L8H418"/>
<dbReference type="InterPro" id="IPR014722">
    <property type="entry name" value="Rib_uL2_dom2"/>
</dbReference>
<dbReference type="PANTHER" id="PTHR11127">
    <property type="entry name" value="60S RIBOSOMAL PROTEIN L14"/>
    <property type="match status" value="1"/>
</dbReference>
<dbReference type="Gene3D" id="6.10.250.2270">
    <property type="match status" value="1"/>
</dbReference>
<dbReference type="GO" id="GO:0042273">
    <property type="term" value="P:ribosomal large subunit biogenesis"/>
    <property type="evidence" value="ECO:0007669"/>
    <property type="project" value="TreeGrafter"/>
</dbReference>
<sequence length="144" mass="16596">MGRSCITQGLVFKRFVEIGRVAVINYGPDAGKLCVIIDVLDQNRAIPFKRLALTDLKIKIQKSPRLKSLVKAYTEAGIQEKWEATSWAKKIALRKKRAALNDFDRFKIMLAKKEKSRVVRQELRKLTKEFHKKENDARVAAKKQ</sequence>
<dbReference type="Proteomes" id="UP000011083">
    <property type="component" value="Unassembled WGS sequence"/>
</dbReference>
<dbReference type="InterPro" id="IPR002784">
    <property type="entry name" value="Ribosomal_eL14_dom"/>
</dbReference>
<dbReference type="OMA" id="SINTDTH"/>
<evidence type="ECO:0000313" key="5">
    <source>
        <dbReference type="EMBL" id="ELR19468.1"/>
    </source>
</evidence>
<dbReference type="InterPro" id="IPR008991">
    <property type="entry name" value="Translation_prot_SH3-like_sf"/>
</dbReference>
<evidence type="ECO:0000256" key="2">
    <source>
        <dbReference type="ARBA" id="ARBA00022980"/>
    </source>
</evidence>
<feature type="domain" description="Large ribosomal subunit protein eL14" evidence="4">
    <location>
        <begin position="45"/>
        <end position="115"/>
    </location>
</feature>
<comment type="similarity">
    <text evidence="1">Belongs to the eukaryotic ribosomal protein eL14 family.</text>
</comment>
<keyword evidence="2 5" id="KW-0689">Ribosomal protein</keyword>
<dbReference type="RefSeq" id="XP_004341554.1">
    <property type="nucleotide sequence ID" value="XM_004341506.1"/>
</dbReference>
<keyword evidence="6" id="KW-1185">Reference proteome</keyword>
<dbReference type="EMBL" id="KB007933">
    <property type="protein sequence ID" value="ELR19468.1"/>
    <property type="molecule type" value="Genomic_DNA"/>
</dbReference>
<dbReference type="GO" id="GO:0003723">
    <property type="term" value="F:RNA binding"/>
    <property type="evidence" value="ECO:0007669"/>
    <property type="project" value="InterPro"/>
</dbReference>
<dbReference type="GO" id="GO:0003735">
    <property type="term" value="F:structural constituent of ribosome"/>
    <property type="evidence" value="ECO:0007669"/>
    <property type="project" value="InterPro"/>
</dbReference>
<dbReference type="CDD" id="cd23702">
    <property type="entry name" value="eL14"/>
    <property type="match status" value="1"/>
</dbReference>
<dbReference type="GeneID" id="14920250"/>
<dbReference type="GO" id="GO:0006412">
    <property type="term" value="P:translation"/>
    <property type="evidence" value="ECO:0007669"/>
    <property type="project" value="InterPro"/>
</dbReference>
<gene>
    <name evidence="5" type="ORF">ACA1_267270</name>
</gene>
<protein>
    <submittedName>
        <fullName evidence="5">Ribosomal protein L14, putative</fullName>
    </submittedName>
</protein>
<name>L8H418_ACACF</name>
<dbReference type="KEGG" id="acan:ACA1_267270"/>